<comment type="caution">
    <text evidence="2">The sequence shown here is derived from an EMBL/GenBank/DDBJ whole genome shotgun (WGS) entry which is preliminary data.</text>
</comment>
<name>A0A8X6XLS4_9ARAC</name>
<dbReference type="EMBL" id="BMAV01010487">
    <property type="protein sequence ID" value="GFY55584.1"/>
    <property type="molecule type" value="Genomic_DNA"/>
</dbReference>
<keyword evidence="3" id="KW-1185">Reference proteome</keyword>
<accession>A0A8X6XLS4</accession>
<dbReference type="AlphaFoldDB" id="A0A8X6XLS4"/>
<feature type="region of interest" description="Disordered" evidence="1">
    <location>
        <begin position="152"/>
        <end position="193"/>
    </location>
</feature>
<feature type="compositionally biased region" description="Polar residues" evidence="1">
    <location>
        <begin position="152"/>
        <end position="165"/>
    </location>
</feature>
<organism evidence="2 3">
    <name type="scientific">Trichonephila inaurata madagascariensis</name>
    <dbReference type="NCBI Taxonomy" id="2747483"/>
    <lineage>
        <taxon>Eukaryota</taxon>
        <taxon>Metazoa</taxon>
        <taxon>Ecdysozoa</taxon>
        <taxon>Arthropoda</taxon>
        <taxon>Chelicerata</taxon>
        <taxon>Arachnida</taxon>
        <taxon>Araneae</taxon>
        <taxon>Araneomorphae</taxon>
        <taxon>Entelegynae</taxon>
        <taxon>Araneoidea</taxon>
        <taxon>Nephilidae</taxon>
        <taxon>Trichonephila</taxon>
        <taxon>Trichonephila inaurata</taxon>
    </lineage>
</organism>
<evidence type="ECO:0000313" key="2">
    <source>
        <dbReference type="EMBL" id="GFY55584.1"/>
    </source>
</evidence>
<evidence type="ECO:0000256" key="1">
    <source>
        <dbReference type="SAM" id="MobiDB-lite"/>
    </source>
</evidence>
<evidence type="ECO:0000313" key="3">
    <source>
        <dbReference type="Proteomes" id="UP000886998"/>
    </source>
</evidence>
<dbReference type="Proteomes" id="UP000886998">
    <property type="component" value="Unassembled WGS sequence"/>
</dbReference>
<gene>
    <name evidence="2" type="ORF">TNIN_207001</name>
</gene>
<protein>
    <submittedName>
        <fullName evidence="2">Uncharacterized protein</fullName>
    </submittedName>
</protein>
<reference evidence="2" key="1">
    <citation type="submission" date="2020-08" db="EMBL/GenBank/DDBJ databases">
        <title>Multicomponent nature underlies the extraordinary mechanical properties of spider dragline silk.</title>
        <authorList>
            <person name="Kono N."/>
            <person name="Nakamura H."/>
            <person name="Mori M."/>
            <person name="Yoshida Y."/>
            <person name="Ohtoshi R."/>
            <person name="Malay A.D."/>
            <person name="Moran D.A.P."/>
            <person name="Tomita M."/>
            <person name="Numata K."/>
            <person name="Arakawa K."/>
        </authorList>
    </citation>
    <scope>NUCLEOTIDE SEQUENCE</scope>
</reference>
<proteinExistence type="predicted"/>
<sequence>MSSRFRMRVQIPPPLCAHPTVPNTAALASTRIEELIVAVPVTNPPTSQVSCCQPSPTQLCDAARLPEAIQFDPAPMCAVGLEIGGSDLSVPCMSCCLNSSLTVDQLVSPQQGGANQQLDGSVIIQIEDEEDDIAPPCTMELDTAMHECSLQDSEAQIPSTPSATNCEGPPRTDASPQSAPDEISGCGPPREQDSPYILDIILGAKSSYKWYRLGRRRVVG</sequence>